<evidence type="ECO:0000256" key="1">
    <source>
        <dbReference type="ARBA" id="ARBA00010394"/>
    </source>
</evidence>
<comment type="caution">
    <text evidence="6">The sequence shown here is derived from an EMBL/GenBank/DDBJ whole genome shotgun (WGS) entry which is preliminary data.</text>
</comment>
<dbReference type="SUPFAM" id="SSF48371">
    <property type="entry name" value="ARM repeat"/>
    <property type="match status" value="1"/>
</dbReference>
<dbReference type="InterPro" id="IPR011989">
    <property type="entry name" value="ARM-like"/>
</dbReference>
<evidence type="ECO:0000256" key="5">
    <source>
        <dbReference type="SAM" id="MobiDB-lite"/>
    </source>
</evidence>
<keyword evidence="3" id="KW-0653">Protein transport</keyword>
<dbReference type="InterPro" id="IPR000225">
    <property type="entry name" value="Armadillo"/>
</dbReference>
<dbReference type="Gene3D" id="1.25.10.10">
    <property type="entry name" value="Leucine-rich Repeat Variant"/>
    <property type="match status" value="1"/>
</dbReference>
<dbReference type="SMART" id="SM00185">
    <property type="entry name" value="ARM"/>
    <property type="match status" value="6"/>
</dbReference>
<comment type="similarity">
    <text evidence="1">Belongs to the importin alpha family.</text>
</comment>
<protein>
    <recommendedName>
        <fullName evidence="8">Importin subunit alpha</fullName>
    </recommendedName>
</protein>
<keyword evidence="2" id="KW-0813">Transport</keyword>
<feature type="region of interest" description="Disordered" evidence="5">
    <location>
        <begin position="1"/>
        <end position="52"/>
    </location>
</feature>
<evidence type="ECO:0000256" key="4">
    <source>
        <dbReference type="PROSITE-ProRule" id="PRU00259"/>
    </source>
</evidence>
<dbReference type="AlphaFoldDB" id="A0AAE1ULN3"/>
<dbReference type="PROSITE" id="PS50176">
    <property type="entry name" value="ARM_REPEAT"/>
    <property type="match status" value="1"/>
</dbReference>
<evidence type="ECO:0008006" key="8">
    <source>
        <dbReference type="Google" id="ProtNLM"/>
    </source>
</evidence>
<sequence>MTPRGDLPRTPSHHRAHLGSDRSQQMPPSTSKLSRRRAASNSTNSLHNRDLDSIRARRAKLEALTASVRLPPLIPSDINGVYSSSAALTYTPPKTHTASKQRLHRLRKGEHPITSISPGGSARLHRPSSKLPPLLARQMTPLHTPLPKIGPVAETSEQETKPTQVYPRSPTPSPSPEPQPSHVTPSPIISPISQESDDSEITTETSTEKEKPNYFQIVQEMKGIENNDNITDPKNTAVTTGDTTAFANDTDANVTRNNTGINEATSNDTEPNTGNTLSDVTKLAATVKARKLMSTSDMPIEEFLEAGILEAAKMNLNNSRAKNTTTLRMTNKRRTGSWKVVGGATYNLQKAGLIKPLVQLVESGENIIKEQSVWALANIAAEGEGFRNKILEAGFLHHLIDFIRNHSTMSQLANSTWALSNIFRTPNWMLTNEEVTLAISVVKDICLSSENNKVLVDALWCLKNLTMVDSTIELVIDADILPLLTPHLKSPHQKVQDPAVRVVGNIVSATDVQTDAALEAGILAPIHNILKNSAVDNLRKEAAWVLSNITAGTTQQIQKLLDEGVLLTIYDVISKDSNNVVKEAAYVLVNLVVGGTANQRKQFVDTGGVDSLASLIPRFQKESSLSAILSLALDAISAMLAADSDNVNKIKDQIEEGLDILLELRTHNDATVVSAVNNLLHEHFPDLEELNSDGGSDEENMDNTSLPGTASKYVAGE</sequence>
<feature type="compositionally biased region" description="Polar residues" evidence="5">
    <location>
        <begin position="21"/>
        <end position="32"/>
    </location>
</feature>
<evidence type="ECO:0000256" key="3">
    <source>
        <dbReference type="ARBA" id="ARBA00022927"/>
    </source>
</evidence>
<evidence type="ECO:0000313" key="7">
    <source>
        <dbReference type="Proteomes" id="UP001292094"/>
    </source>
</evidence>
<feature type="region of interest" description="Disordered" evidence="5">
    <location>
        <begin position="688"/>
        <end position="717"/>
    </location>
</feature>
<feature type="region of interest" description="Disordered" evidence="5">
    <location>
        <begin position="247"/>
        <end position="277"/>
    </location>
</feature>
<organism evidence="6 7">
    <name type="scientific">Petrolisthes manimaculis</name>
    <dbReference type="NCBI Taxonomy" id="1843537"/>
    <lineage>
        <taxon>Eukaryota</taxon>
        <taxon>Metazoa</taxon>
        <taxon>Ecdysozoa</taxon>
        <taxon>Arthropoda</taxon>
        <taxon>Crustacea</taxon>
        <taxon>Multicrustacea</taxon>
        <taxon>Malacostraca</taxon>
        <taxon>Eumalacostraca</taxon>
        <taxon>Eucarida</taxon>
        <taxon>Decapoda</taxon>
        <taxon>Pleocyemata</taxon>
        <taxon>Anomura</taxon>
        <taxon>Galatheoidea</taxon>
        <taxon>Porcellanidae</taxon>
        <taxon>Petrolisthes</taxon>
    </lineage>
</organism>
<dbReference type="GO" id="GO:0015031">
    <property type="term" value="P:protein transport"/>
    <property type="evidence" value="ECO:0007669"/>
    <property type="project" value="UniProtKB-KW"/>
</dbReference>
<feature type="compositionally biased region" description="Low complexity" evidence="5">
    <location>
        <begin position="185"/>
        <end position="194"/>
    </location>
</feature>
<feature type="region of interest" description="Disordered" evidence="5">
    <location>
        <begin position="141"/>
        <end position="213"/>
    </location>
</feature>
<dbReference type="InterPro" id="IPR016024">
    <property type="entry name" value="ARM-type_fold"/>
</dbReference>
<dbReference type="PANTHER" id="PTHR23316">
    <property type="entry name" value="IMPORTIN ALPHA"/>
    <property type="match status" value="1"/>
</dbReference>
<evidence type="ECO:0000313" key="6">
    <source>
        <dbReference type="EMBL" id="KAK4328457.1"/>
    </source>
</evidence>
<dbReference type="Proteomes" id="UP001292094">
    <property type="component" value="Unassembled WGS sequence"/>
</dbReference>
<feature type="compositionally biased region" description="Pro residues" evidence="5">
    <location>
        <begin position="169"/>
        <end position="179"/>
    </location>
</feature>
<dbReference type="EMBL" id="JAWZYT010000075">
    <property type="protein sequence ID" value="KAK4328457.1"/>
    <property type="molecule type" value="Genomic_DNA"/>
</dbReference>
<gene>
    <name evidence="6" type="ORF">Pmani_001133</name>
</gene>
<accession>A0AAE1ULN3</accession>
<feature type="repeat" description="ARM" evidence="4">
    <location>
        <begin position="352"/>
        <end position="394"/>
    </location>
</feature>
<name>A0AAE1ULN3_9EUCA</name>
<keyword evidence="7" id="KW-1185">Reference proteome</keyword>
<dbReference type="Pfam" id="PF00514">
    <property type="entry name" value="Arm"/>
    <property type="match status" value="3"/>
</dbReference>
<proteinExistence type="inferred from homology"/>
<feature type="compositionally biased region" description="Acidic residues" evidence="5">
    <location>
        <begin position="688"/>
        <end position="701"/>
    </location>
</feature>
<reference evidence="6" key="1">
    <citation type="submission" date="2023-11" db="EMBL/GenBank/DDBJ databases">
        <title>Genome assemblies of two species of porcelain crab, Petrolisthes cinctipes and Petrolisthes manimaculis (Anomura: Porcellanidae).</title>
        <authorList>
            <person name="Angst P."/>
        </authorList>
    </citation>
    <scope>NUCLEOTIDE SEQUENCE</scope>
    <source>
        <strain evidence="6">PB745_02</strain>
        <tissue evidence="6">Gill</tissue>
    </source>
</reference>
<evidence type="ECO:0000256" key="2">
    <source>
        <dbReference type="ARBA" id="ARBA00022448"/>
    </source>
</evidence>